<evidence type="ECO:0000256" key="3">
    <source>
        <dbReference type="ARBA" id="ARBA00022475"/>
    </source>
</evidence>
<dbReference type="InterPro" id="IPR026032">
    <property type="entry name" value="HcaT-like"/>
</dbReference>
<comment type="caution">
    <text evidence="10">The sequence shown here is derived from an EMBL/GenBank/DDBJ whole genome shotgun (WGS) entry which is preliminary data.</text>
</comment>
<dbReference type="PANTHER" id="PTHR23522:SF10">
    <property type="entry name" value="3-PHENYLPROPIONIC ACID TRANSPORTER-RELATED"/>
    <property type="match status" value="1"/>
</dbReference>
<organism evidence="10 11">
    <name type="scientific">Rhizobium oryzicola</name>
    <dbReference type="NCBI Taxonomy" id="1232668"/>
    <lineage>
        <taxon>Bacteria</taxon>
        <taxon>Pseudomonadati</taxon>
        <taxon>Pseudomonadota</taxon>
        <taxon>Alphaproteobacteria</taxon>
        <taxon>Hyphomicrobiales</taxon>
        <taxon>Rhizobiaceae</taxon>
        <taxon>Rhizobium/Agrobacterium group</taxon>
        <taxon>Rhizobium</taxon>
    </lineage>
</organism>
<evidence type="ECO:0000256" key="5">
    <source>
        <dbReference type="ARBA" id="ARBA00022692"/>
    </source>
</evidence>
<feature type="transmembrane region" description="Helical" evidence="8">
    <location>
        <begin position="79"/>
        <end position="97"/>
    </location>
</feature>
<keyword evidence="3" id="KW-1003">Cell membrane</keyword>
<evidence type="ECO:0000256" key="4">
    <source>
        <dbReference type="ARBA" id="ARBA00022519"/>
    </source>
</evidence>
<dbReference type="PANTHER" id="PTHR23522">
    <property type="entry name" value="BLL5896 PROTEIN"/>
    <property type="match status" value="1"/>
</dbReference>
<reference evidence="10" key="2">
    <citation type="submission" date="2023-07" db="EMBL/GenBank/DDBJ databases">
        <authorList>
            <person name="Sun H."/>
        </authorList>
    </citation>
    <scope>NUCLEOTIDE SEQUENCE</scope>
    <source>
        <strain evidence="10">05753</strain>
    </source>
</reference>
<proteinExistence type="predicted"/>
<accession>A0ABT8T1R0</accession>
<protein>
    <submittedName>
        <fullName evidence="10">MFS transporter</fullName>
    </submittedName>
</protein>
<keyword evidence="5 8" id="KW-0812">Transmembrane</keyword>
<feature type="transmembrane region" description="Helical" evidence="8">
    <location>
        <begin position="211"/>
        <end position="236"/>
    </location>
</feature>
<keyword evidence="6 8" id="KW-1133">Transmembrane helix</keyword>
<sequence>MPQDPVLSNAPQHFALRCAIAYGAALGVNGILLPFFPVWLRGLSLSDFEIGIILSLPIVLRVLSAPLAGMLADRMAERARILIGCAVLAVITAASLIPAETFWFVLILFTLQGMAFAPFTPVLESITVTGVRRWGYRYGTIRVWGSIGFVVITLIAGQAVSRFGGTIVPLAATLAYGLTLLAAFCVPRLGRAAQRPSRAGGGRARAFPNDLYLLMIGCTVVQSTHGMYYAFSAIHWQQSGFSGNQIGMLWSVGVLAEIAFFFLSGAIARRLRPETLILIGSCVAIGRWILFALPLDFGPALALQCCHAFSFAFLHFGMQQKIVETVHESQESTVQGTFFFYNGVFLAASTFASGILYRELGQNGYFVMAAVAVLGTGLSLTSRRLQPQRA</sequence>
<evidence type="ECO:0000256" key="6">
    <source>
        <dbReference type="ARBA" id="ARBA00022989"/>
    </source>
</evidence>
<feature type="transmembrane region" description="Helical" evidence="8">
    <location>
        <begin position="338"/>
        <end position="357"/>
    </location>
</feature>
<gene>
    <name evidence="10" type="ORF">Q2T52_20935</name>
</gene>
<dbReference type="RefSeq" id="WP_302078804.1">
    <property type="nucleotide sequence ID" value="NZ_JAUKWQ010000009.1"/>
</dbReference>
<dbReference type="Pfam" id="PF12832">
    <property type="entry name" value="MFS_1_like"/>
    <property type="match status" value="1"/>
</dbReference>
<evidence type="ECO:0000313" key="10">
    <source>
        <dbReference type="EMBL" id="MDO1584560.1"/>
    </source>
</evidence>
<evidence type="ECO:0000256" key="2">
    <source>
        <dbReference type="ARBA" id="ARBA00022448"/>
    </source>
</evidence>
<dbReference type="SUPFAM" id="SSF103473">
    <property type="entry name" value="MFS general substrate transporter"/>
    <property type="match status" value="1"/>
</dbReference>
<evidence type="ECO:0000256" key="7">
    <source>
        <dbReference type="ARBA" id="ARBA00023136"/>
    </source>
</evidence>
<dbReference type="NCBIfam" id="NF037955">
    <property type="entry name" value="mfs"/>
    <property type="match status" value="1"/>
</dbReference>
<dbReference type="Gene3D" id="1.20.1250.20">
    <property type="entry name" value="MFS general substrate transporter like domains"/>
    <property type="match status" value="2"/>
</dbReference>
<dbReference type="Proteomes" id="UP001169006">
    <property type="component" value="Unassembled WGS sequence"/>
</dbReference>
<dbReference type="PIRSF" id="PIRSF004925">
    <property type="entry name" value="HcaT"/>
    <property type="match status" value="1"/>
</dbReference>
<keyword evidence="11" id="KW-1185">Reference proteome</keyword>
<keyword evidence="2" id="KW-0813">Transport</keyword>
<feature type="transmembrane region" description="Helical" evidence="8">
    <location>
        <begin position="143"/>
        <end position="161"/>
    </location>
</feature>
<dbReference type="InterPro" id="IPR036259">
    <property type="entry name" value="MFS_trans_sf"/>
</dbReference>
<feature type="transmembrane region" description="Helical" evidence="8">
    <location>
        <begin position="20"/>
        <end position="40"/>
    </location>
</feature>
<evidence type="ECO:0000259" key="9">
    <source>
        <dbReference type="Pfam" id="PF12832"/>
    </source>
</evidence>
<keyword evidence="4" id="KW-0997">Cell inner membrane</keyword>
<evidence type="ECO:0000313" key="11">
    <source>
        <dbReference type="Proteomes" id="UP001169006"/>
    </source>
</evidence>
<reference evidence="10" key="1">
    <citation type="journal article" date="2015" name="Int. J. Syst. Evol. Microbiol.">
        <title>Rhizobium oryzicola sp. nov., potential plant-growth-promoting endophytic bacteria isolated from rice roots.</title>
        <authorList>
            <person name="Zhang X.X."/>
            <person name="Gao J.S."/>
            <person name="Cao Y.H."/>
            <person name="Sheirdil R.A."/>
            <person name="Wang X.C."/>
            <person name="Zhang L."/>
        </authorList>
    </citation>
    <scope>NUCLEOTIDE SEQUENCE</scope>
    <source>
        <strain evidence="10">05753</strain>
    </source>
</reference>
<name>A0ABT8T1R0_9HYPH</name>
<feature type="transmembrane region" description="Helical" evidence="8">
    <location>
        <begin position="167"/>
        <end position="190"/>
    </location>
</feature>
<dbReference type="InterPro" id="IPR024989">
    <property type="entry name" value="MFS_assoc_dom"/>
</dbReference>
<feature type="transmembrane region" description="Helical" evidence="8">
    <location>
        <begin position="52"/>
        <end position="72"/>
    </location>
</feature>
<dbReference type="EMBL" id="JAUKWQ010000009">
    <property type="protein sequence ID" value="MDO1584560.1"/>
    <property type="molecule type" value="Genomic_DNA"/>
</dbReference>
<evidence type="ECO:0000256" key="1">
    <source>
        <dbReference type="ARBA" id="ARBA00004429"/>
    </source>
</evidence>
<feature type="transmembrane region" description="Helical" evidence="8">
    <location>
        <begin position="103"/>
        <end position="123"/>
    </location>
</feature>
<comment type="subcellular location">
    <subcellularLocation>
        <location evidence="1">Cell inner membrane</location>
        <topology evidence="1">Multi-pass membrane protein</topology>
    </subcellularLocation>
</comment>
<feature type="transmembrane region" description="Helical" evidence="8">
    <location>
        <begin position="363"/>
        <end position="381"/>
    </location>
</feature>
<evidence type="ECO:0000256" key="8">
    <source>
        <dbReference type="SAM" id="Phobius"/>
    </source>
</evidence>
<keyword evidence="7 8" id="KW-0472">Membrane</keyword>
<feature type="transmembrane region" description="Helical" evidence="8">
    <location>
        <begin position="301"/>
        <end position="318"/>
    </location>
</feature>
<feature type="domain" description="Major facilitator superfamily associated" evidence="9">
    <location>
        <begin position="27"/>
        <end position="363"/>
    </location>
</feature>
<feature type="transmembrane region" description="Helical" evidence="8">
    <location>
        <begin position="275"/>
        <end position="295"/>
    </location>
</feature>
<feature type="transmembrane region" description="Helical" evidence="8">
    <location>
        <begin position="248"/>
        <end position="268"/>
    </location>
</feature>